<organism evidence="1 2">
    <name type="scientific">Pseudohoeflea suaedae</name>
    <dbReference type="NCBI Taxonomy" id="877384"/>
    <lineage>
        <taxon>Bacteria</taxon>
        <taxon>Pseudomonadati</taxon>
        <taxon>Pseudomonadota</taxon>
        <taxon>Alphaproteobacteria</taxon>
        <taxon>Hyphomicrobiales</taxon>
        <taxon>Rhizobiaceae</taxon>
        <taxon>Pseudohoeflea</taxon>
    </lineage>
</organism>
<evidence type="ECO:0000313" key="2">
    <source>
        <dbReference type="Proteomes" id="UP000295131"/>
    </source>
</evidence>
<accession>A0A4R5PHD2</accession>
<proteinExistence type="predicted"/>
<reference evidence="1 2" key="1">
    <citation type="journal article" date="2013" name="Int. J. Syst. Evol. Microbiol.">
        <title>Hoeflea suaedae sp. nov., an endophytic bacterium isolated from the root of the halophyte Suaeda maritima.</title>
        <authorList>
            <person name="Chung E.J."/>
            <person name="Park J.A."/>
            <person name="Pramanik P."/>
            <person name="Bibi F."/>
            <person name="Jeon C.O."/>
            <person name="Chung Y.R."/>
        </authorList>
    </citation>
    <scope>NUCLEOTIDE SEQUENCE [LARGE SCALE GENOMIC DNA]</scope>
    <source>
        <strain evidence="1 2">YC6898</strain>
    </source>
</reference>
<dbReference type="Proteomes" id="UP000295131">
    <property type="component" value="Unassembled WGS sequence"/>
</dbReference>
<dbReference type="EMBL" id="SMSI01000004">
    <property type="protein sequence ID" value="TDH34310.1"/>
    <property type="molecule type" value="Genomic_DNA"/>
</dbReference>
<comment type="caution">
    <text evidence="1">The sequence shown here is derived from an EMBL/GenBank/DDBJ whole genome shotgun (WGS) entry which is preliminary data.</text>
</comment>
<dbReference type="OrthoDB" id="9179784at2"/>
<protein>
    <submittedName>
        <fullName evidence="1">Uncharacterized protein</fullName>
    </submittedName>
</protein>
<gene>
    <name evidence="1" type="ORF">E2A64_16700</name>
</gene>
<dbReference type="RefSeq" id="WP_133285656.1">
    <property type="nucleotide sequence ID" value="NZ_SMSI01000004.1"/>
</dbReference>
<dbReference type="AlphaFoldDB" id="A0A4R5PHD2"/>
<keyword evidence="2" id="KW-1185">Reference proteome</keyword>
<name>A0A4R5PHD2_9HYPH</name>
<sequence length="329" mass="37175">MAFADVIDVSGFASSTRVSIAFWEVSLKVARKIAVVTPQYSNLSGGIIALHKLADVMHRQGIAAFLLPDRLLPESDMWQAAKTRYLRRFRTNPAYRSQTLFRVPDLDDTWIVVYPGTIAGNPLKAMNVVRWHLNAPRELDPWGHFGPGELYFRFKVQPVVNRLAEGSRLSTRKLAVNDYPLHLYNDQGQAVRRTGTAYCRRKGGGRDLPAEAADWILIDGKSHEEVSAIFKSVERFVSYDTRTAYLKFAALCGCDAVVEPQEGLTEEQWKPDPALRYGVAYGLDRLDWARSTRHLLPLQISEDMARQEANVLECVAEMNAFFDARDRQG</sequence>
<evidence type="ECO:0000313" key="1">
    <source>
        <dbReference type="EMBL" id="TDH34310.1"/>
    </source>
</evidence>